<dbReference type="GO" id="GO:0019888">
    <property type="term" value="F:protein phosphatase regulator activity"/>
    <property type="evidence" value="ECO:0007669"/>
    <property type="project" value="TreeGrafter"/>
</dbReference>
<protein>
    <recommendedName>
        <fullName evidence="6">Condensin complex subunit 1 C-terminal domain-containing protein</fullName>
    </recommendedName>
</protein>
<feature type="coiled-coil region" evidence="2">
    <location>
        <begin position="619"/>
        <end position="646"/>
    </location>
</feature>
<dbReference type="AlphaFoldDB" id="A0A1R2CFL8"/>
<evidence type="ECO:0000313" key="5">
    <source>
        <dbReference type="Proteomes" id="UP000187209"/>
    </source>
</evidence>
<feature type="repeat" description="HEAT" evidence="1">
    <location>
        <begin position="533"/>
        <end position="569"/>
    </location>
</feature>
<organism evidence="4 5">
    <name type="scientific">Stentor coeruleus</name>
    <dbReference type="NCBI Taxonomy" id="5963"/>
    <lineage>
        <taxon>Eukaryota</taxon>
        <taxon>Sar</taxon>
        <taxon>Alveolata</taxon>
        <taxon>Ciliophora</taxon>
        <taxon>Postciliodesmatophora</taxon>
        <taxon>Heterotrichea</taxon>
        <taxon>Heterotrichida</taxon>
        <taxon>Stentoridae</taxon>
        <taxon>Stentor</taxon>
    </lineage>
</organism>
<evidence type="ECO:0000256" key="3">
    <source>
        <dbReference type="SAM" id="MobiDB-lite"/>
    </source>
</evidence>
<dbReference type="OrthoDB" id="340346at2759"/>
<dbReference type="InterPro" id="IPR011989">
    <property type="entry name" value="ARM-like"/>
</dbReference>
<dbReference type="Gene3D" id="1.25.10.10">
    <property type="entry name" value="Leucine-rich Repeat Variant"/>
    <property type="match status" value="1"/>
</dbReference>
<evidence type="ECO:0000256" key="1">
    <source>
        <dbReference type="PROSITE-ProRule" id="PRU00103"/>
    </source>
</evidence>
<dbReference type="GO" id="GO:0005829">
    <property type="term" value="C:cytosol"/>
    <property type="evidence" value="ECO:0007669"/>
    <property type="project" value="TreeGrafter"/>
</dbReference>
<dbReference type="InterPro" id="IPR021133">
    <property type="entry name" value="HEAT_type_2"/>
</dbReference>
<sequence>MEFHSEWLLEDPIDVLTDLKKEVISKDEIEKFSTKENLSEIDKAYTLLENGQICQKLWVVKNLQNIMYENRFHEIIAELINRLPYWNDSGQEEAGKALTKVLEKNCFPIKYSEHLLNLSLQIIDSETWTLQKSWGEVLAELAKHLPEKLLLRCTQEAISLSAYHQNDQVRSIGGIVLGAIADARKKPSNDITRKIFSMSQDPSNFVRLNICRTLKILFKLKGEFENKVIEEILKLVGDECVEVLEQSLELFVDILPEITEKSHVLESVEECFVKTGYDKLTEIKIRYVGRVMKELKDQMSIGIKSIWVDWVMNMVICGSLQVKRSASVSYGGIVDCAGVDDRILQLWKVLEEVNDYEILQNLMLQIGFVASVSGDKAFEVQGIVRKYVKIDSYLSILVPQMMIMATSLKMQEELLVFLVEKITQKLKMRDTLEVLNQLVLFSNAFNIMNPLKPLVINLMQMGKTGAAPVKVKSMELLAIITYKSPGYTSRLALAKDIIQNFACSDNCFHRASYISFCLAIKNFCSKQFFTKIFMPSLLNLAKDKSDVVRYTFAKNYVGLRYTVPSNNSELMGNFRYILNNYLEIDDKVLLNYALAADEGMNNVALREENYGPNGESVENARIKQEQDEEVKEIKETENVKKKQNEENFRGFNRKTNKKYQMHRETVPRQSSVKPMKKYNLSENDRYDTVLNRTRRIH</sequence>
<keyword evidence="2" id="KW-0175">Coiled coil</keyword>
<dbReference type="GO" id="GO:0008287">
    <property type="term" value="C:protein serine/threonine phosphatase complex"/>
    <property type="evidence" value="ECO:0007669"/>
    <property type="project" value="TreeGrafter"/>
</dbReference>
<dbReference type="SUPFAM" id="SSF48371">
    <property type="entry name" value="ARM repeat"/>
    <property type="match status" value="1"/>
</dbReference>
<dbReference type="PANTHER" id="PTHR21467">
    <property type="entry name" value="PROTEIN PHOSPHATASE 4 REGULATORY SUBUNIT 4 PPP4R4"/>
    <property type="match status" value="1"/>
</dbReference>
<gene>
    <name evidence="4" type="ORF">SteCoe_10441</name>
</gene>
<dbReference type="EMBL" id="MPUH01000168">
    <property type="protein sequence ID" value="OMJ87793.1"/>
    <property type="molecule type" value="Genomic_DNA"/>
</dbReference>
<dbReference type="InterPro" id="IPR016024">
    <property type="entry name" value="ARM-type_fold"/>
</dbReference>
<evidence type="ECO:0000313" key="4">
    <source>
        <dbReference type="EMBL" id="OMJ87793.1"/>
    </source>
</evidence>
<dbReference type="Proteomes" id="UP000187209">
    <property type="component" value="Unassembled WGS sequence"/>
</dbReference>
<name>A0A1R2CFL8_9CILI</name>
<proteinExistence type="predicted"/>
<feature type="region of interest" description="Disordered" evidence="3">
    <location>
        <begin position="653"/>
        <end position="677"/>
    </location>
</feature>
<dbReference type="PROSITE" id="PS50077">
    <property type="entry name" value="HEAT_REPEAT"/>
    <property type="match status" value="1"/>
</dbReference>
<evidence type="ECO:0000256" key="2">
    <source>
        <dbReference type="SAM" id="Coils"/>
    </source>
</evidence>
<dbReference type="PANTHER" id="PTHR21467:SF0">
    <property type="entry name" value="SERINE_THREONINE-PROTEIN PHOSPHATASE 4 REGULATORY SUBUNIT 4"/>
    <property type="match status" value="1"/>
</dbReference>
<reference evidence="4 5" key="1">
    <citation type="submission" date="2016-11" db="EMBL/GenBank/DDBJ databases">
        <title>The macronuclear genome of Stentor coeruleus: a giant cell with tiny introns.</title>
        <authorList>
            <person name="Slabodnick M."/>
            <person name="Ruby J.G."/>
            <person name="Reiff S.B."/>
            <person name="Swart E.C."/>
            <person name="Gosai S."/>
            <person name="Prabakaran S."/>
            <person name="Witkowska E."/>
            <person name="Larue G.E."/>
            <person name="Fisher S."/>
            <person name="Freeman R.M."/>
            <person name="Gunawardena J."/>
            <person name="Chu W."/>
            <person name="Stover N.A."/>
            <person name="Gregory B.D."/>
            <person name="Nowacki M."/>
            <person name="Derisi J."/>
            <person name="Roy S.W."/>
            <person name="Marshall W.F."/>
            <person name="Sood P."/>
        </authorList>
    </citation>
    <scope>NUCLEOTIDE SEQUENCE [LARGE SCALE GENOMIC DNA]</scope>
    <source>
        <strain evidence="4">WM001</strain>
    </source>
</reference>
<evidence type="ECO:0008006" key="6">
    <source>
        <dbReference type="Google" id="ProtNLM"/>
    </source>
</evidence>
<comment type="caution">
    <text evidence="4">The sequence shown here is derived from an EMBL/GenBank/DDBJ whole genome shotgun (WGS) entry which is preliminary data.</text>
</comment>
<accession>A0A1R2CFL8</accession>
<keyword evidence="5" id="KW-1185">Reference proteome</keyword>
<dbReference type="InterPro" id="IPR039918">
    <property type="entry name" value="PPP4R4"/>
</dbReference>